<evidence type="ECO:0000313" key="2">
    <source>
        <dbReference type="EMBL" id="KAG8083687.1"/>
    </source>
</evidence>
<reference evidence="2" key="2">
    <citation type="submission" date="2021-02" db="EMBL/GenBank/DDBJ databases">
        <authorList>
            <person name="Kimball J.A."/>
            <person name="Haas M.W."/>
            <person name="Macchietto M."/>
            <person name="Kono T."/>
            <person name="Duquette J."/>
            <person name="Shao M."/>
        </authorList>
    </citation>
    <scope>NUCLEOTIDE SEQUENCE</scope>
    <source>
        <tissue evidence="2">Fresh leaf tissue</tissue>
    </source>
</reference>
<evidence type="ECO:0000313" key="3">
    <source>
        <dbReference type="Proteomes" id="UP000729402"/>
    </source>
</evidence>
<sequence>MSPPRGKLRNPRFGSSMQPSSGSPLDDPRSLEAFLLISSLEAENLGLLVPALGGHHLMPHSDSGAPRSQEQSSAKASLGPSMPVAALLLGSRSCALGSVS</sequence>
<organism evidence="2 3">
    <name type="scientific">Zizania palustris</name>
    <name type="common">Northern wild rice</name>
    <dbReference type="NCBI Taxonomy" id="103762"/>
    <lineage>
        <taxon>Eukaryota</taxon>
        <taxon>Viridiplantae</taxon>
        <taxon>Streptophyta</taxon>
        <taxon>Embryophyta</taxon>
        <taxon>Tracheophyta</taxon>
        <taxon>Spermatophyta</taxon>
        <taxon>Magnoliopsida</taxon>
        <taxon>Liliopsida</taxon>
        <taxon>Poales</taxon>
        <taxon>Poaceae</taxon>
        <taxon>BOP clade</taxon>
        <taxon>Oryzoideae</taxon>
        <taxon>Oryzeae</taxon>
        <taxon>Zizaniinae</taxon>
        <taxon>Zizania</taxon>
    </lineage>
</organism>
<feature type="region of interest" description="Disordered" evidence="1">
    <location>
        <begin position="1"/>
        <end position="28"/>
    </location>
</feature>
<dbReference type="EMBL" id="JAAALK010000084">
    <property type="protein sequence ID" value="KAG8083687.1"/>
    <property type="molecule type" value="Genomic_DNA"/>
</dbReference>
<protein>
    <submittedName>
        <fullName evidence="2">Uncharacterized protein</fullName>
    </submittedName>
</protein>
<keyword evidence="3" id="KW-1185">Reference proteome</keyword>
<gene>
    <name evidence="2" type="ORF">GUJ93_ZPchr0016g2627</name>
</gene>
<comment type="caution">
    <text evidence="2">The sequence shown here is derived from an EMBL/GenBank/DDBJ whole genome shotgun (WGS) entry which is preliminary data.</text>
</comment>
<dbReference type="AlphaFoldDB" id="A0A8J5VT21"/>
<accession>A0A8J5VT21</accession>
<feature type="compositionally biased region" description="Basic residues" evidence="1">
    <location>
        <begin position="1"/>
        <end position="10"/>
    </location>
</feature>
<reference evidence="2" key="1">
    <citation type="journal article" date="2021" name="bioRxiv">
        <title>Whole Genome Assembly and Annotation of Northern Wild Rice, Zizania palustris L., Supports a Whole Genome Duplication in the Zizania Genus.</title>
        <authorList>
            <person name="Haas M."/>
            <person name="Kono T."/>
            <person name="Macchietto M."/>
            <person name="Millas R."/>
            <person name="McGilp L."/>
            <person name="Shao M."/>
            <person name="Duquette J."/>
            <person name="Hirsch C.N."/>
            <person name="Kimball J."/>
        </authorList>
    </citation>
    <scope>NUCLEOTIDE SEQUENCE</scope>
    <source>
        <tissue evidence="2">Fresh leaf tissue</tissue>
    </source>
</reference>
<feature type="compositionally biased region" description="Polar residues" evidence="1">
    <location>
        <begin position="66"/>
        <end position="75"/>
    </location>
</feature>
<dbReference type="Proteomes" id="UP000729402">
    <property type="component" value="Unassembled WGS sequence"/>
</dbReference>
<feature type="compositionally biased region" description="Polar residues" evidence="1">
    <location>
        <begin position="13"/>
        <end position="23"/>
    </location>
</feature>
<name>A0A8J5VT21_ZIZPA</name>
<evidence type="ECO:0000256" key="1">
    <source>
        <dbReference type="SAM" id="MobiDB-lite"/>
    </source>
</evidence>
<proteinExistence type="predicted"/>
<feature type="region of interest" description="Disordered" evidence="1">
    <location>
        <begin position="52"/>
        <end position="79"/>
    </location>
</feature>